<dbReference type="SUPFAM" id="SSF51735">
    <property type="entry name" value="NAD(P)-binding Rossmann-fold domains"/>
    <property type="match status" value="1"/>
</dbReference>
<evidence type="ECO:0000256" key="1">
    <source>
        <dbReference type="ARBA" id="ARBA00006484"/>
    </source>
</evidence>
<proteinExistence type="inferred from homology"/>
<comment type="similarity">
    <text evidence="1">Belongs to the short-chain dehydrogenases/reductases (SDR) family.</text>
</comment>
<dbReference type="EMBL" id="JACNJN010000145">
    <property type="protein sequence ID" value="MBC8336191.1"/>
    <property type="molecule type" value="Genomic_DNA"/>
</dbReference>
<keyword evidence="2" id="KW-0560">Oxidoreductase</keyword>
<dbReference type="CDD" id="cd05233">
    <property type="entry name" value="SDR_c"/>
    <property type="match status" value="1"/>
</dbReference>
<dbReference type="PANTHER" id="PTHR43639:SF1">
    <property type="entry name" value="SHORT-CHAIN DEHYDROGENASE_REDUCTASE FAMILY PROTEIN"/>
    <property type="match status" value="1"/>
</dbReference>
<evidence type="ECO:0000313" key="3">
    <source>
        <dbReference type="EMBL" id="MBC8336191.1"/>
    </source>
</evidence>
<gene>
    <name evidence="3" type="ORF">H8E29_13060</name>
</gene>
<dbReference type="InterPro" id="IPR036291">
    <property type="entry name" value="NAD(P)-bd_dom_sf"/>
</dbReference>
<dbReference type="PRINTS" id="PR00081">
    <property type="entry name" value="GDHRDH"/>
</dbReference>
<dbReference type="PANTHER" id="PTHR43639">
    <property type="entry name" value="OXIDOREDUCTASE, SHORT-CHAIN DEHYDROGENASE/REDUCTASE FAMILY (AFU_ORTHOLOGUE AFUA_5G02870)"/>
    <property type="match status" value="1"/>
</dbReference>
<reference evidence="3 4" key="1">
    <citation type="submission" date="2020-08" db="EMBL/GenBank/DDBJ databases">
        <title>Bridging the membrane lipid divide: bacteria of the FCB group superphylum have the potential to synthesize archaeal ether lipids.</title>
        <authorList>
            <person name="Villanueva L."/>
            <person name="Von Meijenfeldt F.A.B."/>
            <person name="Westbye A.B."/>
            <person name="Yadav S."/>
            <person name="Hopmans E.C."/>
            <person name="Dutilh B.E."/>
            <person name="Sinninghe Damste J.S."/>
        </authorList>
    </citation>
    <scope>NUCLEOTIDE SEQUENCE [LARGE SCALE GENOMIC DNA]</scope>
    <source>
        <strain evidence="3">NIOZ-UU36</strain>
    </source>
</reference>
<name>A0A8J6TFA9_9CHLR</name>
<dbReference type="AlphaFoldDB" id="A0A8J6TFA9"/>
<protein>
    <submittedName>
        <fullName evidence="3">SDR family oxidoreductase</fullName>
    </submittedName>
</protein>
<dbReference type="PROSITE" id="PS00061">
    <property type="entry name" value="ADH_SHORT"/>
    <property type="match status" value="1"/>
</dbReference>
<dbReference type="Gene3D" id="3.40.50.720">
    <property type="entry name" value="NAD(P)-binding Rossmann-like Domain"/>
    <property type="match status" value="1"/>
</dbReference>
<dbReference type="Pfam" id="PF13561">
    <property type="entry name" value="adh_short_C2"/>
    <property type="match status" value="1"/>
</dbReference>
<evidence type="ECO:0000313" key="4">
    <source>
        <dbReference type="Proteomes" id="UP000614469"/>
    </source>
</evidence>
<dbReference type="GO" id="GO:0016491">
    <property type="term" value="F:oxidoreductase activity"/>
    <property type="evidence" value="ECO:0007669"/>
    <property type="project" value="UniProtKB-KW"/>
</dbReference>
<sequence length="270" mass="28699">MSLKIDLSGKRALVSGVSSGIGSGVARILAQAGCDISGCGLDEFDSAGAQHFIESVEKEGGMAEYLSLDLTDPGEIERWVNTARSTMGGIDIIISNAGRNIFEGLENCTNAAWEECMNLNLASHWRLAKSAYPYLKESGRGVFIITTSNHAFNTIPDCFPYNIAKAGLVAMVQSLAIEWGPHIRAVGIAPGFVDTPAGRNWFNTFADPDAELARTKASHPVNRICSVEEIGALAAFLASEWGGFISGTTILADGGRSALMQDGEGYGKYL</sequence>
<dbReference type="Proteomes" id="UP000614469">
    <property type="component" value="Unassembled WGS sequence"/>
</dbReference>
<dbReference type="FunFam" id="3.40.50.720:FF:000084">
    <property type="entry name" value="Short-chain dehydrogenase reductase"/>
    <property type="match status" value="1"/>
</dbReference>
<organism evidence="3 4">
    <name type="scientific">Candidatus Desulfolinea nitratireducens</name>
    <dbReference type="NCBI Taxonomy" id="2841698"/>
    <lineage>
        <taxon>Bacteria</taxon>
        <taxon>Bacillati</taxon>
        <taxon>Chloroflexota</taxon>
        <taxon>Anaerolineae</taxon>
        <taxon>Anaerolineales</taxon>
        <taxon>Anaerolineales incertae sedis</taxon>
        <taxon>Candidatus Desulfolinea</taxon>
    </lineage>
</organism>
<dbReference type="InterPro" id="IPR020904">
    <property type="entry name" value="Sc_DH/Rdtase_CS"/>
</dbReference>
<evidence type="ECO:0000256" key="2">
    <source>
        <dbReference type="ARBA" id="ARBA00023002"/>
    </source>
</evidence>
<dbReference type="InterPro" id="IPR002347">
    <property type="entry name" value="SDR_fam"/>
</dbReference>
<comment type="caution">
    <text evidence="3">The sequence shown here is derived from an EMBL/GenBank/DDBJ whole genome shotgun (WGS) entry which is preliminary data.</text>
</comment>
<accession>A0A8J6TFA9</accession>